<dbReference type="InterPro" id="IPR019734">
    <property type="entry name" value="TPR_rpt"/>
</dbReference>
<feature type="region of interest" description="Disordered" evidence="3">
    <location>
        <begin position="1"/>
        <end position="28"/>
    </location>
</feature>
<dbReference type="Pfam" id="PF13432">
    <property type="entry name" value="TPR_16"/>
    <property type="match status" value="3"/>
</dbReference>
<comment type="caution">
    <text evidence="4">The sequence shown here is derived from an EMBL/GenBank/DDBJ whole genome shotgun (WGS) entry which is preliminary data.</text>
</comment>
<gene>
    <name evidence="4" type="ORF">KY465_00305</name>
</gene>
<protein>
    <submittedName>
        <fullName evidence="4">Sulfotransferase</fullName>
    </submittedName>
</protein>
<feature type="compositionally biased region" description="Low complexity" evidence="3">
    <location>
        <begin position="11"/>
        <end position="28"/>
    </location>
</feature>
<accession>A0ABS6WJR9</accession>
<evidence type="ECO:0000313" key="4">
    <source>
        <dbReference type="EMBL" id="MBW3095712.1"/>
    </source>
</evidence>
<dbReference type="Pfam" id="PF13469">
    <property type="entry name" value="Sulfotransfer_3"/>
    <property type="match status" value="1"/>
</dbReference>
<sequence length="580" mass="63256">MNRKQRRAAPNAGRGSPNAGRGAAGRPAAAIEEQMVRQAGALFQAGRHDECAALCQKILAGDPNHSEANLLTGLLALSSGHNSEALTHLRSALSGNRKNPVIHANLGLALSQTGQWREARQSLQIAIRLQPAYLEAHTNLANVEMQLGHPDKAVAHHAKALSFRPGAPLLRANLASALLRNGETEAAANAYRALLEEHPDHAEAHFGLGLACREAGDLVEAGTHLRKATVLAPPHAEAILAWVMLADTLSDADIASIEAAREATLEGSHDRMQIDFALSKIAHDRGDYHRAATTLRAANTRRRQDLDYQRSEVEAAFAETTRVFDADFFAERAGFGHPDDTPLFILGMPRSGTSLIEQILASHPQVHGAGELTLLRDIAGGPQGPKDSATPPAFAAALSRGASATVGRNYLRQLQAQAPQARFITDKMPGNFMLIGLIRLILPKARIIHCRRDPRDTCLSIYRTNFSGNGLAFAYDIDDLVHYYGLYQDLMAHWHALFGDTIIEAEYERLIADPETEIRALLARCDLPFDSQVMAFHETRRPVRTASAAQVRRPLYASSRGNWRAYAEYLPELARLTADP</sequence>
<keyword evidence="5" id="KW-1185">Reference proteome</keyword>
<dbReference type="SMART" id="SM00028">
    <property type="entry name" value="TPR"/>
    <property type="match status" value="6"/>
</dbReference>
<dbReference type="PANTHER" id="PTHR12788">
    <property type="entry name" value="PROTEIN-TYROSINE SULFOTRANSFERASE 2"/>
    <property type="match status" value="1"/>
</dbReference>
<dbReference type="EMBL" id="JAHWQX010000001">
    <property type="protein sequence ID" value="MBW3095712.1"/>
    <property type="molecule type" value="Genomic_DNA"/>
</dbReference>
<reference evidence="4" key="1">
    <citation type="submission" date="2021-07" db="EMBL/GenBank/DDBJ databases">
        <title>Pseudohoeflea marina sp. nov. a polyhydroxyalcanoate-producing bacterium.</title>
        <authorList>
            <person name="Zheng W."/>
            <person name="Yu S."/>
            <person name="Huang Y."/>
        </authorList>
    </citation>
    <scope>NUCLEOTIDE SEQUENCE</scope>
    <source>
        <strain evidence="4">DP4N28-3</strain>
    </source>
</reference>
<dbReference type="PANTHER" id="PTHR12788:SF10">
    <property type="entry name" value="PROTEIN-TYROSINE SULFOTRANSFERASE"/>
    <property type="match status" value="1"/>
</dbReference>
<evidence type="ECO:0000256" key="1">
    <source>
        <dbReference type="ARBA" id="ARBA00022679"/>
    </source>
</evidence>
<dbReference type="PROSITE" id="PS50005">
    <property type="entry name" value="TPR"/>
    <property type="match status" value="1"/>
</dbReference>
<evidence type="ECO:0000313" key="5">
    <source>
        <dbReference type="Proteomes" id="UP001430804"/>
    </source>
</evidence>
<dbReference type="RefSeq" id="WP_219157154.1">
    <property type="nucleotide sequence ID" value="NZ_JAHWQX010000001.1"/>
</dbReference>
<proteinExistence type="predicted"/>
<dbReference type="Proteomes" id="UP001430804">
    <property type="component" value="Unassembled WGS sequence"/>
</dbReference>
<evidence type="ECO:0000256" key="3">
    <source>
        <dbReference type="SAM" id="MobiDB-lite"/>
    </source>
</evidence>
<name>A0ABS6WJR9_9HYPH</name>
<evidence type="ECO:0000256" key="2">
    <source>
        <dbReference type="PROSITE-ProRule" id="PRU00339"/>
    </source>
</evidence>
<dbReference type="InterPro" id="IPR026634">
    <property type="entry name" value="TPST-like"/>
</dbReference>
<keyword evidence="2" id="KW-0802">TPR repeat</keyword>
<organism evidence="4 5">
    <name type="scientific">Pseudohoeflea coraliihabitans</name>
    <dbReference type="NCBI Taxonomy" id="2860393"/>
    <lineage>
        <taxon>Bacteria</taxon>
        <taxon>Pseudomonadati</taxon>
        <taxon>Pseudomonadota</taxon>
        <taxon>Alphaproteobacteria</taxon>
        <taxon>Hyphomicrobiales</taxon>
        <taxon>Rhizobiaceae</taxon>
        <taxon>Pseudohoeflea</taxon>
    </lineage>
</organism>
<feature type="repeat" description="TPR" evidence="2">
    <location>
        <begin position="100"/>
        <end position="133"/>
    </location>
</feature>
<keyword evidence="1" id="KW-0808">Transferase</keyword>